<gene>
    <name evidence="2" type="ORF">CBR_g45583</name>
</gene>
<organism evidence="2 3">
    <name type="scientific">Chara braunii</name>
    <name type="common">Braun's stonewort</name>
    <dbReference type="NCBI Taxonomy" id="69332"/>
    <lineage>
        <taxon>Eukaryota</taxon>
        <taxon>Viridiplantae</taxon>
        <taxon>Streptophyta</taxon>
        <taxon>Charophyceae</taxon>
        <taxon>Charales</taxon>
        <taxon>Characeae</taxon>
        <taxon>Chara</taxon>
    </lineage>
</organism>
<reference evidence="2 3" key="1">
    <citation type="journal article" date="2018" name="Cell">
        <title>The Chara Genome: Secondary Complexity and Implications for Plant Terrestrialization.</title>
        <authorList>
            <person name="Nishiyama T."/>
            <person name="Sakayama H."/>
            <person name="Vries J.D."/>
            <person name="Buschmann H."/>
            <person name="Saint-Marcoux D."/>
            <person name="Ullrich K.K."/>
            <person name="Haas F.B."/>
            <person name="Vanderstraeten L."/>
            <person name="Becker D."/>
            <person name="Lang D."/>
            <person name="Vosolsobe S."/>
            <person name="Rombauts S."/>
            <person name="Wilhelmsson P.K.I."/>
            <person name="Janitza P."/>
            <person name="Kern R."/>
            <person name="Heyl A."/>
            <person name="Rumpler F."/>
            <person name="Villalobos L.I.A.C."/>
            <person name="Clay J.M."/>
            <person name="Skokan R."/>
            <person name="Toyoda A."/>
            <person name="Suzuki Y."/>
            <person name="Kagoshima H."/>
            <person name="Schijlen E."/>
            <person name="Tajeshwar N."/>
            <person name="Catarino B."/>
            <person name="Hetherington A.J."/>
            <person name="Saltykova A."/>
            <person name="Bonnot C."/>
            <person name="Breuninger H."/>
            <person name="Symeonidi A."/>
            <person name="Radhakrishnan G.V."/>
            <person name="Van Nieuwerburgh F."/>
            <person name="Deforce D."/>
            <person name="Chang C."/>
            <person name="Karol K.G."/>
            <person name="Hedrich R."/>
            <person name="Ulvskov P."/>
            <person name="Glockner G."/>
            <person name="Delwiche C.F."/>
            <person name="Petrasek J."/>
            <person name="Van de Peer Y."/>
            <person name="Friml J."/>
            <person name="Beilby M."/>
            <person name="Dolan L."/>
            <person name="Kohara Y."/>
            <person name="Sugano S."/>
            <person name="Fujiyama A."/>
            <person name="Delaux P.-M."/>
            <person name="Quint M."/>
            <person name="TheiBen G."/>
            <person name="Hagemann M."/>
            <person name="Harholt J."/>
            <person name="Dunand C."/>
            <person name="Zachgo S."/>
            <person name="Langdale J."/>
            <person name="Maumus F."/>
            <person name="Straeten D.V.D."/>
            <person name="Gould S.B."/>
            <person name="Rensing S.A."/>
        </authorList>
    </citation>
    <scope>NUCLEOTIDE SEQUENCE [LARGE SCALE GENOMIC DNA]</scope>
    <source>
        <strain evidence="2 3">S276</strain>
    </source>
</reference>
<proteinExistence type="predicted"/>
<accession>A0A388LZ28</accession>
<evidence type="ECO:0000256" key="1">
    <source>
        <dbReference type="SAM" id="MobiDB-lite"/>
    </source>
</evidence>
<feature type="compositionally biased region" description="Polar residues" evidence="1">
    <location>
        <begin position="1"/>
        <end position="12"/>
    </location>
</feature>
<dbReference type="AlphaFoldDB" id="A0A388LZ28"/>
<dbReference type="Proteomes" id="UP000265515">
    <property type="component" value="Unassembled WGS sequence"/>
</dbReference>
<comment type="caution">
    <text evidence="2">The sequence shown here is derived from an EMBL/GenBank/DDBJ whole genome shotgun (WGS) entry which is preliminary data.</text>
</comment>
<feature type="compositionally biased region" description="Acidic residues" evidence="1">
    <location>
        <begin position="31"/>
        <end position="56"/>
    </location>
</feature>
<feature type="region of interest" description="Disordered" evidence="1">
    <location>
        <begin position="1"/>
        <end position="68"/>
    </location>
</feature>
<name>A0A388LZ28_CHABU</name>
<dbReference type="EMBL" id="BFEA01000618">
    <property type="protein sequence ID" value="GBG87525.1"/>
    <property type="molecule type" value="Genomic_DNA"/>
</dbReference>
<evidence type="ECO:0000313" key="3">
    <source>
        <dbReference type="Proteomes" id="UP000265515"/>
    </source>
</evidence>
<dbReference type="Gramene" id="GBG87525">
    <property type="protein sequence ID" value="GBG87525"/>
    <property type="gene ID" value="CBR_g45583"/>
</dbReference>
<keyword evidence="3" id="KW-1185">Reference proteome</keyword>
<protein>
    <submittedName>
        <fullName evidence="2">Uncharacterized protein</fullName>
    </submittedName>
</protein>
<sequence length="133" mass="15434">MDISREPTSTEAPTEDKGGKRRYMHNHENMTDEEIEQAEEDQSDSAADADLEDSSEENGGNGYSNDEEYTLEQWIQTVEQLEWGRTIECEIRLAYHKNLRNLKQATQVAEDITTENRFELLNKEEEINEFDAT</sequence>
<evidence type="ECO:0000313" key="2">
    <source>
        <dbReference type="EMBL" id="GBG87525.1"/>
    </source>
</evidence>